<dbReference type="AlphaFoldDB" id="A0A1I9YMF4"/>
<sequence>MNLERFLPATALAHCDAVAGGDAPTDVPSAVWARSRAIWTLYRFAGVRLAELEWHEDLALPRIEVDEAGQWTLHVLGKGHRPRAIPLPAACLPALRGTVCRCRSRRRCSAASVQTTAAYAH</sequence>
<evidence type="ECO:0008006" key="4">
    <source>
        <dbReference type="Google" id="ProtNLM"/>
    </source>
</evidence>
<dbReference type="EMBL" id="CP017562">
    <property type="protein sequence ID" value="APA87487.1"/>
    <property type="molecule type" value="Genomic_DNA"/>
</dbReference>
<evidence type="ECO:0000313" key="2">
    <source>
        <dbReference type="EMBL" id="APA87487.1"/>
    </source>
</evidence>
<evidence type="ECO:0000256" key="1">
    <source>
        <dbReference type="ARBA" id="ARBA00023172"/>
    </source>
</evidence>
<dbReference type="Gene3D" id="1.10.443.10">
    <property type="entry name" value="Intergrase catalytic core"/>
    <property type="match status" value="1"/>
</dbReference>
<reference evidence="2" key="2">
    <citation type="submission" date="2021-06" db="EMBL/GenBank/DDBJ databases">
        <authorList>
            <person name="Rogers T.H."/>
            <person name="Ramsay J.P."/>
            <person name="Wang P."/>
            <person name="Terpolilli J."/>
        </authorList>
    </citation>
    <scope>NUCLEOTIDE SEQUENCE [LARGE SCALE GENOMIC DNA]</scope>
    <source>
        <strain evidence="2">WSM5005</strain>
    </source>
</reference>
<evidence type="ECO:0000313" key="3">
    <source>
        <dbReference type="Proteomes" id="UP000179860"/>
    </source>
</evidence>
<dbReference type="KEGG" id="pspw:BJG93_18520"/>
<name>A0A1I9YMF4_9BURK</name>
<accession>A0A1I9YMF4</accession>
<reference evidence="2" key="1">
    <citation type="submission" date="2016-09" db="EMBL/GenBank/DDBJ databases">
        <title>The Complete Genome of Burkholderia sprentiae wsm5005.</title>
        <authorList>
            <person name="De Meyer S."/>
            <person name="Wang P."/>
            <person name="Terpolilli J."/>
        </authorList>
    </citation>
    <scope>NUCLEOTIDE SEQUENCE [LARGE SCALE GENOMIC DNA]</scope>
    <source>
        <strain evidence="2">WSM5005</strain>
    </source>
</reference>
<protein>
    <recommendedName>
        <fullName evidence="4">Tyr recombinase domain-containing protein</fullName>
    </recommendedName>
</protein>
<organism evidence="2 3">
    <name type="scientific">Paraburkholderia sprentiae WSM5005</name>
    <dbReference type="NCBI Taxonomy" id="754502"/>
    <lineage>
        <taxon>Bacteria</taxon>
        <taxon>Pseudomonadati</taxon>
        <taxon>Pseudomonadota</taxon>
        <taxon>Betaproteobacteria</taxon>
        <taxon>Burkholderiales</taxon>
        <taxon>Burkholderiaceae</taxon>
        <taxon>Paraburkholderia</taxon>
    </lineage>
</organism>
<dbReference type="GO" id="GO:0003677">
    <property type="term" value="F:DNA binding"/>
    <property type="evidence" value="ECO:0007669"/>
    <property type="project" value="InterPro"/>
</dbReference>
<dbReference type="InterPro" id="IPR013762">
    <property type="entry name" value="Integrase-like_cat_sf"/>
</dbReference>
<dbReference type="GO" id="GO:0006310">
    <property type="term" value="P:DNA recombination"/>
    <property type="evidence" value="ECO:0007669"/>
    <property type="project" value="UniProtKB-KW"/>
</dbReference>
<keyword evidence="1" id="KW-0233">DNA recombination</keyword>
<dbReference type="Proteomes" id="UP000179860">
    <property type="component" value="Chromosome 2"/>
</dbReference>
<dbReference type="GO" id="GO:0015074">
    <property type="term" value="P:DNA integration"/>
    <property type="evidence" value="ECO:0007669"/>
    <property type="project" value="InterPro"/>
</dbReference>
<dbReference type="InterPro" id="IPR011010">
    <property type="entry name" value="DNA_brk_join_enz"/>
</dbReference>
<proteinExistence type="predicted"/>
<dbReference type="SUPFAM" id="SSF56349">
    <property type="entry name" value="DNA breaking-rejoining enzymes"/>
    <property type="match status" value="1"/>
</dbReference>
<gene>
    <name evidence="2" type="ORF">BJG93_18520</name>
</gene>
<keyword evidence="3" id="KW-1185">Reference proteome</keyword>
<dbReference type="OrthoDB" id="8881750at2"/>
<dbReference type="RefSeq" id="WP_027194132.1">
    <property type="nucleotide sequence ID" value="NZ_CP017562.2"/>
</dbReference>